<accession>A0A439CQP5</accession>
<dbReference type="SMART" id="SM00291">
    <property type="entry name" value="ZnF_ZZ"/>
    <property type="match status" value="4"/>
</dbReference>
<dbReference type="CDD" id="cd02249">
    <property type="entry name" value="ZZ"/>
    <property type="match status" value="1"/>
</dbReference>
<feature type="domain" description="ZZ-type" evidence="5">
    <location>
        <begin position="404"/>
        <end position="432"/>
    </location>
</feature>
<feature type="compositionally biased region" description="Basic and acidic residues" evidence="4">
    <location>
        <begin position="121"/>
        <end position="138"/>
    </location>
</feature>
<feature type="region of interest" description="Disordered" evidence="4">
    <location>
        <begin position="300"/>
        <end position="319"/>
    </location>
</feature>
<organism evidence="6 7">
    <name type="scientific">Xylaria grammica</name>
    <dbReference type="NCBI Taxonomy" id="363999"/>
    <lineage>
        <taxon>Eukaryota</taxon>
        <taxon>Fungi</taxon>
        <taxon>Dikarya</taxon>
        <taxon>Ascomycota</taxon>
        <taxon>Pezizomycotina</taxon>
        <taxon>Sordariomycetes</taxon>
        <taxon>Xylariomycetidae</taxon>
        <taxon>Xylariales</taxon>
        <taxon>Xylariaceae</taxon>
        <taxon>Xylaria</taxon>
    </lineage>
</organism>
<protein>
    <recommendedName>
        <fullName evidence="5">ZZ-type domain-containing protein</fullName>
    </recommendedName>
</protein>
<dbReference type="InterPro" id="IPR043145">
    <property type="entry name" value="Znf_ZZ_sf"/>
</dbReference>
<sequence length="1043" mass="115235">MASSSVATTADTLINLKVNFDGTTRRFKLPLRDLGANVFEEKLRAFLHIPTDTATVVERYSDSATSYVVLHQANVAVYKQLYRAAKAKQKLKLRVTTKPTEPARDMPAPKPVTVEDEPEEETKVAQDESKKETQKEVENETVEPSLPEAPSGVVETVIAPQTNQDFPPFVKQWRARGNPRIHLRRNGDGVEVIDFLGSSATTKPLVTRESPEGSTSAATAQGKSPASLASIMRDLERKQQKILADLKKHDTERVEREEVAAVPKDLSTNRDFLKSSINSFDTWSTQQKEALGALKKALASGNSQEYPLSTSTTGDDLSGVTDPLRITEAEMVAFNEMATAQQREARAKTVNELMAKSAMRLSKAETREPPKPATSATEEKDSKLVSQAVKIQQEFMKRPFTVCCNSCDRAVPEAHFHCSICDEGDFDLCQECVNRGISCHGDGHWLIRRTVVNGEIKCSSTHIAPKSARTPAPKPTTPKQTSISAVSSTMSLPITSLGGPMPSDWHSDFNARTCNCCVQEFREDEFVHCTTCDDYDLCKGCFAKNQHGHHPKHGFTPAVKGSVLEHPVSSRLAPGRNVLHNAICDGCDKYVRGIRHKCLDCPDWDYCSDCAKDASFIHPNHRFVAIYEPLADRPFRTSSRATHYGISCDGPLCSSREGSSKYIVGERYKCAVCHDTDFCASCEASPANTHNKTHPLIKFKTPVRHVSVTTTGEHEDGQRLPTMGDRCHRSRTSAQSPEKPASPREKIAATSVQTVVDVQPTEQPIVPSPTHDDSVVIKEEASEAKPTVPVKSSERSPAKADLVAIFKWDTIQDGSILLPNHTFEQTWVLRNEGTVPWPAGCSVKFVGGDYMGAIDPAHPAGIHELVSASESTVCYNPLNPGQEFPFTVLMRTPDRDGKVISYWRLTTPDGVKFGHKLWCDVTVQAPSKPEQVKLQVPDVESEAKVEEEETTLTAISESRMIIPKLQHESPSASVLADRQLEAEVETESDIFAPSIDDDDFEDCGQDDWAEESDTGFMTDEEYDILDASDEEFLFEQQKMLSKK</sequence>
<name>A0A439CQP5_9PEZI</name>
<dbReference type="InterPro" id="IPR013783">
    <property type="entry name" value="Ig-like_fold"/>
</dbReference>
<feature type="compositionally biased region" description="Polar residues" evidence="4">
    <location>
        <begin position="300"/>
        <end position="315"/>
    </location>
</feature>
<dbReference type="Proteomes" id="UP000286045">
    <property type="component" value="Unassembled WGS sequence"/>
</dbReference>
<keyword evidence="1" id="KW-0479">Metal-binding</keyword>
<keyword evidence="7" id="KW-1185">Reference proteome</keyword>
<dbReference type="Gene3D" id="3.30.60.90">
    <property type="match status" value="4"/>
</dbReference>
<reference evidence="6 7" key="1">
    <citation type="submission" date="2018-12" db="EMBL/GenBank/DDBJ databases">
        <title>Draft genome sequence of Xylaria grammica IHI A82.</title>
        <authorList>
            <person name="Buettner E."/>
            <person name="Kellner H."/>
        </authorList>
    </citation>
    <scope>NUCLEOTIDE SEQUENCE [LARGE SCALE GENOMIC DNA]</scope>
    <source>
        <strain evidence="6 7">IHI A82</strain>
    </source>
</reference>
<feature type="compositionally biased region" description="Polar residues" evidence="4">
    <location>
        <begin position="212"/>
        <end position="224"/>
    </location>
</feature>
<evidence type="ECO:0000313" key="6">
    <source>
        <dbReference type="EMBL" id="RWA04485.1"/>
    </source>
</evidence>
<feature type="region of interest" description="Disordered" evidence="4">
    <location>
        <begin position="94"/>
        <end position="150"/>
    </location>
</feature>
<dbReference type="GO" id="GO:0000407">
    <property type="term" value="C:phagophore assembly site"/>
    <property type="evidence" value="ECO:0007669"/>
    <property type="project" value="TreeGrafter"/>
</dbReference>
<keyword evidence="3" id="KW-0862">Zinc</keyword>
<dbReference type="InterPro" id="IPR032350">
    <property type="entry name" value="Nbr1_FW"/>
</dbReference>
<keyword evidence="2" id="KW-0863">Zinc-finger</keyword>
<evidence type="ECO:0000256" key="2">
    <source>
        <dbReference type="ARBA" id="ARBA00022771"/>
    </source>
</evidence>
<dbReference type="InterPro" id="IPR000433">
    <property type="entry name" value="Znf_ZZ"/>
</dbReference>
<dbReference type="SUPFAM" id="SSF57850">
    <property type="entry name" value="RING/U-box"/>
    <property type="match status" value="4"/>
</dbReference>
<dbReference type="Pfam" id="PF16158">
    <property type="entry name" value="N_BRCA1_IG"/>
    <property type="match status" value="1"/>
</dbReference>
<dbReference type="CDD" id="cd14947">
    <property type="entry name" value="NBR1_like"/>
    <property type="match status" value="1"/>
</dbReference>
<feature type="compositionally biased region" description="Acidic residues" evidence="4">
    <location>
        <begin position="995"/>
        <end position="1016"/>
    </location>
</feature>
<evidence type="ECO:0000256" key="1">
    <source>
        <dbReference type="ARBA" id="ARBA00022723"/>
    </source>
</evidence>
<evidence type="ECO:0000259" key="5">
    <source>
        <dbReference type="PROSITE" id="PS01357"/>
    </source>
</evidence>
<dbReference type="Gene3D" id="2.60.40.10">
    <property type="entry name" value="Immunoglobulins"/>
    <property type="match status" value="1"/>
</dbReference>
<gene>
    <name evidence="6" type="ORF">EKO27_g10620</name>
</gene>
<dbReference type="PROSITE" id="PS01357">
    <property type="entry name" value="ZF_ZZ_1"/>
    <property type="match status" value="1"/>
</dbReference>
<feature type="region of interest" description="Disordered" evidence="4">
    <location>
        <begin position="709"/>
        <end position="747"/>
    </location>
</feature>
<evidence type="ECO:0000256" key="4">
    <source>
        <dbReference type="SAM" id="MobiDB-lite"/>
    </source>
</evidence>
<feature type="region of interest" description="Disordered" evidence="4">
    <location>
        <begin position="359"/>
        <end position="384"/>
    </location>
</feature>
<feature type="region of interest" description="Disordered" evidence="4">
    <location>
        <begin position="204"/>
        <end position="226"/>
    </location>
</feature>
<proteinExistence type="predicted"/>
<dbReference type="EMBL" id="RYZI01000562">
    <property type="protein sequence ID" value="RWA04485.1"/>
    <property type="molecule type" value="Genomic_DNA"/>
</dbReference>
<dbReference type="GO" id="GO:0043130">
    <property type="term" value="F:ubiquitin binding"/>
    <property type="evidence" value="ECO:0007669"/>
    <property type="project" value="TreeGrafter"/>
</dbReference>
<evidence type="ECO:0000256" key="3">
    <source>
        <dbReference type="ARBA" id="ARBA00022833"/>
    </source>
</evidence>
<dbReference type="STRING" id="363999.A0A439CQP5"/>
<feature type="region of interest" description="Disordered" evidence="4">
    <location>
        <begin position="463"/>
        <end position="485"/>
    </location>
</feature>
<dbReference type="Pfam" id="PF00569">
    <property type="entry name" value="ZZ"/>
    <property type="match status" value="2"/>
</dbReference>
<dbReference type="AlphaFoldDB" id="A0A439CQP5"/>
<dbReference type="GO" id="GO:0016236">
    <property type="term" value="P:macroautophagy"/>
    <property type="evidence" value="ECO:0007669"/>
    <property type="project" value="TreeGrafter"/>
</dbReference>
<dbReference type="PANTHER" id="PTHR20930:SF0">
    <property type="entry name" value="PROTEIN ILRUN"/>
    <property type="match status" value="1"/>
</dbReference>
<comment type="caution">
    <text evidence="6">The sequence shown here is derived from an EMBL/GenBank/DDBJ whole genome shotgun (WGS) entry which is preliminary data.</text>
</comment>
<dbReference type="CDD" id="cd02340">
    <property type="entry name" value="ZZ_NBR1_like"/>
    <property type="match status" value="2"/>
</dbReference>
<evidence type="ECO:0000313" key="7">
    <source>
        <dbReference type="Proteomes" id="UP000286045"/>
    </source>
</evidence>
<dbReference type="PANTHER" id="PTHR20930">
    <property type="entry name" value="OVARIAN CARCINOMA ANTIGEN CA125-RELATED"/>
    <property type="match status" value="1"/>
</dbReference>
<feature type="region of interest" description="Disordered" evidence="4">
    <location>
        <begin position="993"/>
        <end position="1016"/>
    </location>
</feature>
<dbReference type="GO" id="GO:0008270">
    <property type="term" value="F:zinc ion binding"/>
    <property type="evidence" value="ECO:0007669"/>
    <property type="project" value="UniProtKB-KW"/>
</dbReference>